<feature type="region of interest" description="Disordered" evidence="1">
    <location>
        <begin position="78"/>
        <end position="161"/>
    </location>
</feature>
<feature type="compositionally biased region" description="Acidic residues" evidence="1">
    <location>
        <begin position="104"/>
        <end position="153"/>
    </location>
</feature>
<gene>
    <name evidence="2" type="ORF">OIU77_031439</name>
</gene>
<dbReference type="PANTHER" id="PTHR35711:SF1">
    <property type="entry name" value="ECTODERMAL, ISOFORM F"/>
    <property type="match status" value="1"/>
</dbReference>
<reference evidence="2" key="1">
    <citation type="submission" date="2022-10" db="EMBL/GenBank/DDBJ databases">
        <authorList>
            <person name="Hyden B.L."/>
            <person name="Feng K."/>
            <person name="Yates T."/>
            <person name="Jawdy S."/>
            <person name="Smart L.B."/>
            <person name="Muchero W."/>
        </authorList>
    </citation>
    <scope>NUCLEOTIDE SEQUENCE</scope>
    <source>
        <tissue evidence="2">Shoot tip</tissue>
    </source>
</reference>
<proteinExistence type="predicted"/>
<keyword evidence="3" id="KW-1185">Reference proteome</keyword>
<dbReference type="PANTHER" id="PTHR35711">
    <property type="entry name" value="EXPRESSED PROTEIN"/>
    <property type="match status" value="1"/>
</dbReference>
<protein>
    <submittedName>
        <fullName evidence="2">Uncharacterized protein</fullName>
    </submittedName>
</protein>
<evidence type="ECO:0000313" key="2">
    <source>
        <dbReference type="EMBL" id="KAJ6383014.1"/>
    </source>
</evidence>
<dbReference type="Proteomes" id="UP001141253">
    <property type="component" value="Chromosome 6"/>
</dbReference>
<organism evidence="2 3">
    <name type="scientific">Salix suchowensis</name>
    <dbReference type="NCBI Taxonomy" id="1278906"/>
    <lineage>
        <taxon>Eukaryota</taxon>
        <taxon>Viridiplantae</taxon>
        <taxon>Streptophyta</taxon>
        <taxon>Embryophyta</taxon>
        <taxon>Tracheophyta</taxon>
        <taxon>Spermatophyta</taxon>
        <taxon>Magnoliopsida</taxon>
        <taxon>eudicotyledons</taxon>
        <taxon>Gunneridae</taxon>
        <taxon>Pentapetalae</taxon>
        <taxon>rosids</taxon>
        <taxon>fabids</taxon>
        <taxon>Malpighiales</taxon>
        <taxon>Salicaceae</taxon>
        <taxon>Saliceae</taxon>
        <taxon>Salix</taxon>
    </lineage>
</organism>
<reference evidence="2" key="2">
    <citation type="journal article" date="2023" name="Int. J. Mol. Sci.">
        <title>De Novo Assembly and Annotation of 11 Diverse Shrub Willow (Salix) Genomes Reveals Novel Gene Organization in Sex-Linked Regions.</title>
        <authorList>
            <person name="Hyden B."/>
            <person name="Feng K."/>
            <person name="Yates T.B."/>
            <person name="Jawdy S."/>
            <person name="Cereghino C."/>
            <person name="Smart L.B."/>
            <person name="Muchero W."/>
        </authorList>
    </citation>
    <scope>NUCLEOTIDE SEQUENCE</scope>
    <source>
        <tissue evidence="2">Shoot tip</tissue>
    </source>
</reference>
<accession>A0ABQ9BFH4</accession>
<evidence type="ECO:0000256" key="1">
    <source>
        <dbReference type="SAM" id="MobiDB-lite"/>
    </source>
</evidence>
<evidence type="ECO:0000313" key="3">
    <source>
        <dbReference type="Proteomes" id="UP001141253"/>
    </source>
</evidence>
<dbReference type="EMBL" id="JAPFFI010000009">
    <property type="protein sequence ID" value="KAJ6383014.1"/>
    <property type="molecule type" value="Genomic_DNA"/>
</dbReference>
<comment type="caution">
    <text evidence="2">The sequence shown here is derived from an EMBL/GenBank/DDBJ whole genome shotgun (WGS) entry which is preliminary data.</text>
</comment>
<sequence length="217" mass="23741">MEGLPCSNTVVFEGFLPSLMEALVLETAIAVSKALALSLFMGLLFGYKFDIELVFVYIEYVSVTKLQCKMGSLPGGSSVLPEESGTGQGFPLTELHTKKKSDPDSQDDSDTEDDEGDDDDDGQDDQDEDDDEDEDEPGKDSEDGGDPEDEPEANGDGWEFGLNRERRLGGFRVSYLHHGKKDWYLCGHILNLRILQATIVGGFMWNGAAVATVSTKD</sequence>
<name>A0ABQ9BFH4_9ROSI</name>